<evidence type="ECO:0000256" key="5">
    <source>
        <dbReference type="ARBA" id="ARBA00022723"/>
    </source>
</evidence>
<evidence type="ECO:0000256" key="10">
    <source>
        <dbReference type="ARBA" id="ARBA00023121"/>
    </source>
</evidence>
<keyword evidence="9" id="KW-0445">Lipid transport</keyword>
<keyword evidence="6" id="KW-0677">Repeat</keyword>
<dbReference type="GO" id="GO:0006869">
    <property type="term" value="P:lipid transport"/>
    <property type="evidence" value="ECO:0007669"/>
    <property type="project" value="UniProtKB-KW"/>
</dbReference>
<dbReference type="Gene3D" id="3.10.20.90">
    <property type="entry name" value="Phosphatidylinositol 3-kinase Catalytic Subunit, Chain A, domain 1"/>
    <property type="match status" value="1"/>
</dbReference>
<sequence>MQFAIAGDGAGERSLGRPGLRNRHCNGPCGRLFLLRLLPAQRREGCSIKVNDPIVRPLHELDSKALHSLIPEILYWMKNPNCERVDWLYKFILDMWPCLHKAICNTIQSAVRPIFDQYTGKYWIKSIEFDHLTLGSLPPTIHGVKVYETQEKELVVQLAVRWAGNTNVALVINAAVKKPVRILNVNVVCAYDLLKMDILGKSDPYVKLSLSGEGLPSKKTSIKMRNLNPEWNEQFKLIVKDPETLDVLFPHETKEFTVDLLKNMNPNDPQNKRNRGKIVLHLTFDPFKEDTGTFSKVLEEKLSSIDSGIQDASGNGGLLLVIVEAAEDVEGKHHTNPYAVVIRRSRDPRWNEDFQFMLEEAPKGEKLHVEGRRRGQPEEKAKMIEVVLNDRLGKKVRVKCNEDDTIGDLKKLVAAQTGTRADKIRIQKWYNIYKDHITLKDYEIHDGMGLELYYN</sequence>
<dbReference type="InterPro" id="IPR045050">
    <property type="entry name" value="Synaptotagmin_plant"/>
</dbReference>
<dbReference type="GO" id="GO:0046872">
    <property type="term" value="F:metal ion binding"/>
    <property type="evidence" value="ECO:0007669"/>
    <property type="project" value="UniProtKB-KW"/>
</dbReference>
<evidence type="ECO:0000256" key="3">
    <source>
        <dbReference type="ARBA" id="ARBA00022448"/>
    </source>
</evidence>
<dbReference type="GO" id="GO:0005783">
    <property type="term" value="C:endoplasmic reticulum"/>
    <property type="evidence" value="ECO:0007669"/>
    <property type="project" value="TreeGrafter"/>
</dbReference>
<dbReference type="InterPro" id="IPR035892">
    <property type="entry name" value="C2_domain_sf"/>
</dbReference>
<protein>
    <submittedName>
        <fullName evidence="15">Uncharacterized protein</fullName>
    </submittedName>
</protein>
<dbReference type="InterPro" id="IPR031468">
    <property type="entry name" value="SMP_LBD"/>
</dbReference>
<dbReference type="SUPFAM" id="SSF54236">
    <property type="entry name" value="Ubiquitin-like"/>
    <property type="match status" value="1"/>
</dbReference>
<dbReference type="Gene3D" id="2.60.40.150">
    <property type="entry name" value="C2 domain"/>
    <property type="match status" value="1"/>
</dbReference>
<keyword evidence="8" id="KW-1133">Transmembrane helix</keyword>
<evidence type="ECO:0000256" key="7">
    <source>
        <dbReference type="ARBA" id="ARBA00022837"/>
    </source>
</evidence>
<organism evidence="15 16">
    <name type="scientific">Zingiber officinale</name>
    <name type="common">Ginger</name>
    <name type="synonym">Amomum zingiber</name>
    <dbReference type="NCBI Taxonomy" id="94328"/>
    <lineage>
        <taxon>Eukaryota</taxon>
        <taxon>Viridiplantae</taxon>
        <taxon>Streptophyta</taxon>
        <taxon>Embryophyta</taxon>
        <taxon>Tracheophyta</taxon>
        <taxon>Spermatophyta</taxon>
        <taxon>Magnoliopsida</taxon>
        <taxon>Liliopsida</taxon>
        <taxon>Zingiberales</taxon>
        <taxon>Zingiberaceae</taxon>
        <taxon>Zingiber</taxon>
    </lineage>
</organism>
<keyword evidence="11" id="KW-0472">Membrane</keyword>
<evidence type="ECO:0000313" key="16">
    <source>
        <dbReference type="Proteomes" id="UP000734854"/>
    </source>
</evidence>
<evidence type="ECO:0000256" key="9">
    <source>
        <dbReference type="ARBA" id="ARBA00023055"/>
    </source>
</evidence>
<dbReference type="Pfam" id="PF00240">
    <property type="entry name" value="ubiquitin"/>
    <property type="match status" value="1"/>
</dbReference>
<keyword evidence="10" id="KW-0446">Lipid-binding</keyword>
<dbReference type="SUPFAM" id="SSF49562">
    <property type="entry name" value="C2 domain (Calcium/lipid-binding domain, CaLB)"/>
    <property type="match status" value="2"/>
</dbReference>
<dbReference type="PROSITE" id="PS51847">
    <property type="entry name" value="SMP"/>
    <property type="match status" value="1"/>
</dbReference>
<dbReference type="SMART" id="SM00239">
    <property type="entry name" value="C2"/>
    <property type="match status" value="2"/>
</dbReference>
<evidence type="ECO:0000256" key="2">
    <source>
        <dbReference type="ARBA" id="ARBA00006996"/>
    </source>
</evidence>
<dbReference type="PROSITE" id="PS50004">
    <property type="entry name" value="C2"/>
    <property type="match status" value="1"/>
</dbReference>
<comment type="similarity">
    <text evidence="2">Belongs to the synaptotagmin family.</text>
</comment>
<gene>
    <name evidence="15" type="ORF">ZIOFF_017033</name>
</gene>
<dbReference type="Proteomes" id="UP000734854">
    <property type="component" value="Unassembled WGS sequence"/>
</dbReference>
<evidence type="ECO:0000256" key="8">
    <source>
        <dbReference type="ARBA" id="ARBA00022989"/>
    </source>
</evidence>
<dbReference type="Pfam" id="PF17047">
    <property type="entry name" value="SMP_LBD"/>
    <property type="match status" value="1"/>
</dbReference>
<feature type="domain" description="C2" evidence="12">
    <location>
        <begin position="162"/>
        <end position="298"/>
    </location>
</feature>
<dbReference type="InterPro" id="IPR000626">
    <property type="entry name" value="Ubiquitin-like_dom"/>
</dbReference>
<dbReference type="InterPro" id="IPR029071">
    <property type="entry name" value="Ubiquitin-like_domsf"/>
</dbReference>
<keyword evidence="7" id="KW-0106">Calcium</keyword>
<keyword evidence="5" id="KW-0479">Metal-binding</keyword>
<feature type="domain" description="SMP-LTD" evidence="14">
    <location>
        <begin position="81"/>
        <end position="250"/>
    </location>
</feature>
<keyword evidence="4" id="KW-0812">Transmembrane</keyword>
<comment type="subcellular location">
    <subcellularLocation>
        <location evidence="1">Membrane</location>
        <topology evidence="1">Single-pass membrane protein</topology>
    </subcellularLocation>
</comment>
<proteinExistence type="inferred from homology"/>
<dbReference type="EMBL" id="JACMSC010000005">
    <property type="protein sequence ID" value="KAG6520004.1"/>
    <property type="molecule type" value="Genomic_DNA"/>
</dbReference>
<evidence type="ECO:0000256" key="1">
    <source>
        <dbReference type="ARBA" id="ARBA00004167"/>
    </source>
</evidence>
<dbReference type="PANTHER" id="PTHR10774">
    <property type="entry name" value="EXTENDED SYNAPTOTAGMIN-RELATED"/>
    <property type="match status" value="1"/>
</dbReference>
<dbReference type="FunFam" id="3.10.20.90:FF:000054">
    <property type="entry name" value="Ubiquitin-like protein 5"/>
    <property type="match status" value="1"/>
</dbReference>
<dbReference type="GO" id="GO:0008289">
    <property type="term" value="F:lipid binding"/>
    <property type="evidence" value="ECO:0007669"/>
    <property type="project" value="UniProtKB-KW"/>
</dbReference>
<evidence type="ECO:0000259" key="13">
    <source>
        <dbReference type="PROSITE" id="PS50053"/>
    </source>
</evidence>
<dbReference type="AlphaFoldDB" id="A0A8J5LL08"/>
<evidence type="ECO:0000256" key="6">
    <source>
        <dbReference type="ARBA" id="ARBA00022737"/>
    </source>
</evidence>
<keyword evidence="16" id="KW-1185">Reference proteome</keyword>
<evidence type="ECO:0000259" key="14">
    <source>
        <dbReference type="PROSITE" id="PS51847"/>
    </source>
</evidence>
<evidence type="ECO:0000259" key="12">
    <source>
        <dbReference type="PROSITE" id="PS50004"/>
    </source>
</evidence>
<name>A0A8J5LL08_ZINOF</name>
<comment type="caution">
    <text evidence="15">The sequence shown here is derived from an EMBL/GenBank/DDBJ whole genome shotgun (WGS) entry which is preliminary data.</text>
</comment>
<accession>A0A8J5LL08</accession>
<reference evidence="15 16" key="1">
    <citation type="submission" date="2020-08" db="EMBL/GenBank/DDBJ databases">
        <title>Plant Genome Project.</title>
        <authorList>
            <person name="Zhang R.-G."/>
        </authorList>
    </citation>
    <scope>NUCLEOTIDE SEQUENCE [LARGE SCALE GENOMIC DNA]</scope>
    <source>
        <tissue evidence="15">Rhizome</tissue>
    </source>
</reference>
<feature type="domain" description="Ubiquitin-like" evidence="13">
    <location>
        <begin position="384"/>
        <end position="455"/>
    </location>
</feature>
<dbReference type="PANTHER" id="PTHR10774:SF217">
    <property type="entry name" value="OS06G0685300 PROTEIN"/>
    <property type="match status" value="1"/>
</dbReference>
<keyword evidence="3" id="KW-0813">Transport</keyword>
<evidence type="ECO:0000256" key="4">
    <source>
        <dbReference type="ARBA" id="ARBA00022692"/>
    </source>
</evidence>
<dbReference type="PROSITE" id="PS50053">
    <property type="entry name" value="UBIQUITIN_2"/>
    <property type="match status" value="1"/>
</dbReference>
<evidence type="ECO:0000313" key="15">
    <source>
        <dbReference type="EMBL" id="KAG6520004.1"/>
    </source>
</evidence>
<dbReference type="Pfam" id="PF00168">
    <property type="entry name" value="C2"/>
    <property type="match status" value="2"/>
</dbReference>
<evidence type="ECO:0000256" key="11">
    <source>
        <dbReference type="ARBA" id="ARBA00023136"/>
    </source>
</evidence>
<dbReference type="GO" id="GO:0016020">
    <property type="term" value="C:membrane"/>
    <property type="evidence" value="ECO:0007669"/>
    <property type="project" value="UniProtKB-SubCell"/>
</dbReference>
<dbReference type="InterPro" id="IPR000008">
    <property type="entry name" value="C2_dom"/>
</dbReference>
<dbReference type="InterPro" id="IPR039010">
    <property type="entry name" value="Synaptotagmin_SMP"/>
</dbReference>
<dbReference type="CDD" id="cd00030">
    <property type="entry name" value="C2"/>
    <property type="match status" value="1"/>
</dbReference>
<dbReference type="CDD" id="cd01791">
    <property type="entry name" value="Ubl_UBL5"/>
    <property type="match status" value="1"/>
</dbReference>